<dbReference type="InterPro" id="IPR027359">
    <property type="entry name" value="Volt_channel_dom_sf"/>
</dbReference>
<dbReference type="GO" id="GO:0001518">
    <property type="term" value="C:voltage-gated sodium channel complex"/>
    <property type="evidence" value="ECO:0007669"/>
    <property type="project" value="TreeGrafter"/>
</dbReference>
<dbReference type="EMBL" id="LGRX02019795">
    <property type="protein sequence ID" value="KAK3258132.1"/>
    <property type="molecule type" value="Genomic_DNA"/>
</dbReference>
<gene>
    <name evidence="8" type="ORF">CYMTET_32810</name>
</gene>
<keyword evidence="3 5" id="KW-1133">Transmembrane helix</keyword>
<evidence type="ECO:0000256" key="3">
    <source>
        <dbReference type="ARBA" id="ARBA00022989"/>
    </source>
</evidence>
<dbReference type="PANTHER" id="PTHR10037">
    <property type="entry name" value="VOLTAGE-GATED CATION CHANNEL CALCIUM AND SODIUM"/>
    <property type="match status" value="1"/>
</dbReference>
<feature type="domain" description="Ion transport" evidence="7">
    <location>
        <begin position="7"/>
        <end position="129"/>
    </location>
</feature>
<organism evidence="8 9">
    <name type="scientific">Cymbomonas tetramitiformis</name>
    <dbReference type="NCBI Taxonomy" id="36881"/>
    <lineage>
        <taxon>Eukaryota</taxon>
        <taxon>Viridiplantae</taxon>
        <taxon>Chlorophyta</taxon>
        <taxon>Pyramimonadophyceae</taxon>
        <taxon>Pyramimonadales</taxon>
        <taxon>Pyramimonadaceae</taxon>
        <taxon>Cymbomonas</taxon>
    </lineage>
</organism>
<keyword evidence="4 5" id="KW-0472">Membrane</keyword>
<dbReference type="InterPro" id="IPR043203">
    <property type="entry name" value="VGCC_Ca_Na"/>
</dbReference>
<comment type="caution">
    <text evidence="8">The sequence shown here is derived from an EMBL/GenBank/DDBJ whole genome shotgun (WGS) entry which is preliminary data.</text>
</comment>
<dbReference type="AlphaFoldDB" id="A0AAE0FEA0"/>
<keyword evidence="6" id="KW-0732">Signal</keyword>
<sequence length="329" mass="36429">MVSIFTVTLFHGALTGRCSDLDTGIIVDDERPCGLFDSGKFLQAHQCASGTYCRDSGIEPLRGYTHYNDFFWAMVTNFQIITVQGWTTIVYLLQDAIGFPATAFLVFYFALGSYFALQLVIGLLSAKYAVVAVAEATNRRSGWRKARTSTALVQGFLPSIEAPSNDVVQQHSRKGLRRWCFALSQWAEGLVDHPHFTHLIMLLTVTNALSMGMEGRDTSAAMLEGLEYCNLGFTIAFFLEMLLKHLAMGVLNYWRDPWNILDGFVSLLGFVEVLAKLLAVGSGTNLSVLRLLRLVRVLRSAKLVRGVQGELHIAPPSPRGARLMTHSTT</sequence>
<evidence type="ECO:0000256" key="1">
    <source>
        <dbReference type="ARBA" id="ARBA00004141"/>
    </source>
</evidence>
<accession>A0AAE0FEA0</accession>
<dbReference type="Gene3D" id="1.10.287.70">
    <property type="match status" value="1"/>
</dbReference>
<keyword evidence="9" id="KW-1185">Reference proteome</keyword>
<feature type="transmembrane region" description="Helical" evidence="5">
    <location>
        <begin position="263"/>
        <end position="292"/>
    </location>
</feature>
<reference evidence="8 9" key="1">
    <citation type="journal article" date="2015" name="Genome Biol. Evol.">
        <title>Comparative Genomics of a Bacterivorous Green Alga Reveals Evolutionary Causalities and Consequences of Phago-Mixotrophic Mode of Nutrition.</title>
        <authorList>
            <person name="Burns J.A."/>
            <person name="Paasch A."/>
            <person name="Narechania A."/>
            <person name="Kim E."/>
        </authorList>
    </citation>
    <scope>NUCLEOTIDE SEQUENCE [LARGE SCALE GENOMIC DNA]</scope>
    <source>
        <strain evidence="8 9">PLY_AMNH</strain>
    </source>
</reference>
<evidence type="ECO:0000256" key="5">
    <source>
        <dbReference type="SAM" id="Phobius"/>
    </source>
</evidence>
<feature type="chain" id="PRO_5041907030" description="Ion transport domain-containing protein" evidence="6">
    <location>
        <begin position="16"/>
        <end position="329"/>
    </location>
</feature>
<feature type="transmembrane region" description="Helical" evidence="5">
    <location>
        <begin position="105"/>
        <end position="126"/>
    </location>
</feature>
<dbReference type="Gene3D" id="1.20.120.350">
    <property type="entry name" value="Voltage-gated potassium channels. Chain C"/>
    <property type="match status" value="1"/>
</dbReference>
<evidence type="ECO:0000256" key="4">
    <source>
        <dbReference type="ARBA" id="ARBA00023136"/>
    </source>
</evidence>
<dbReference type="SUPFAM" id="SSF81324">
    <property type="entry name" value="Voltage-gated potassium channels"/>
    <property type="match status" value="1"/>
</dbReference>
<evidence type="ECO:0000313" key="8">
    <source>
        <dbReference type="EMBL" id="KAK3258132.1"/>
    </source>
</evidence>
<feature type="transmembrane region" description="Helical" evidence="5">
    <location>
        <begin position="70"/>
        <end position="93"/>
    </location>
</feature>
<keyword evidence="2 5" id="KW-0812">Transmembrane</keyword>
<dbReference type="Pfam" id="PF00520">
    <property type="entry name" value="Ion_trans"/>
    <property type="match status" value="2"/>
</dbReference>
<dbReference type="InterPro" id="IPR005821">
    <property type="entry name" value="Ion_trans_dom"/>
</dbReference>
<comment type="subcellular location">
    <subcellularLocation>
        <location evidence="1">Membrane</location>
        <topology evidence="1">Multi-pass membrane protein</topology>
    </subcellularLocation>
</comment>
<dbReference type="GO" id="GO:0005248">
    <property type="term" value="F:voltage-gated sodium channel activity"/>
    <property type="evidence" value="ECO:0007669"/>
    <property type="project" value="TreeGrafter"/>
</dbReference>
<feature type="transmembrane region" description="Helical" evidence="5">
    <location>
        <begin position="225"/>
        <end position="243"/>
    </location>
</feature>
<dbReference type="Proteomes" id="UP001190700">
    <property type="component" value="Unassembled WGS sequence"/>
</dbReference>
<evidence type="ECO:0000259" key="7">
    <source>
        <dbReference type="Pfam" id="PF00520"/>
    </source>
</evidence>
<proteinExistence type="predicted"/>
<feature type="domain" description="Ion transport" evidence="7">
    <location>
        <begin position="193"/>
        <end position="306"/>
    </location>
</feature>
<feature type="non-terminal residue" evidence="8">
    <location>
        <position position="329"/>
    </location>
</feature>
<dbReference type="PANTHER" id="PTHR10037:SF62">
    <property type="entry name" value="SODIUM CHANNEL PROTEIN 60E"/>
    <property type="match status" value="1"/>
</dbReference>
<evidence type="ECO:0000256" key="6">
    <source>
        <dbReference type="SAM" id="SignalP"/>
    </source>
</evidence>
<protein>
    <recommendedName>
        <fullName evidence="7">Ion transport domain-containing protein</fullName>
    </recommendedName>
</protein>
<feature type="signal peptide" evidence="6">
    <location>
        <begin position="1"/>
        <end position="15"/>
    </location>
</feature>
<evidence type="ECO:0000313" key="9">
    <source>
        <dbReference type="Proteomes" id="UP001190700"/>
    </source>
</evidence>
<evidence type="ECO:0000256" key="2">
    <source>
        <dbReference type="ARBA" id="ARBA00022692"/>
    </source>
</evidence>
<name>A0AAE0FEA0_9CHLO</name>